<accession>A0ABV8CCD2</accession>
<dbReference type="EMBL" id="JBHSAB010000001">
    <property type="protein sequence ID" value="MFC3907975.1"/>
    <property type="molecule type" value="Genomic_DNA"/>
</dbReference>
<dbReference type="Proteomes" id="UP001595758">
    <property type="component" value="Unassembled WGS sequence"/>
</dbReference>
<protein>
    <recommendedName>
        <fullName evidence="3">Substrate of the Dot/Icm secretion system</fullName>
    </recommendedName>
</protein>
<evidence type="ECO:0000313" key="1">
    <source>
        <dbReference type="EMBL" id="MFC3907975.1"/>
    </source>
</evidence>
<gene>
    <name evidence="1" type="ORF">ACFORL_02620</name>
</gene>
<reference evidence="2" key="1">
    <citation type="journal article" date="2019" name="Int. J. Syst. Evol. Microbiol.">
        <title>The Global Catalogue of Microorganisms (GCM) 10K type strain sequencing project: providing services to taxonomists for standard genome sequencing and annotation.</title>
        <authorList>
            <consortium name="The Broad Institute Genomics Platform"/>
            <consortium name="The Broad Institute Genome Sequencing Center for Infectious Disease"/>
            <person name="Wu L."/>
            <person name="Ma J."/>
        </authorList>
    </citation>
    <scope>NUCLEOTIDE SEQUENCE [LARGE SCALE GENOMIC DNA]</scope>
    <source>
        <strain evidence="2">CCUG 59858</strain>
    </source>
</reference>
<evidence type="ECO:0000313" key="2">
    <source>
        <dbReference type="Proteomes" id="UP001595758"/>
    </source>
</evidence>
<proteinExistence type="predicted"/>
<name>A0ABV8CCD2_9GAMM</name>
<dbReference type="RefSeq" id="WP_382340800.1">
    <property type="nucleotide sequence ID" value="NZ_JBHSAB010000001.1"/>
</dbReference>
<evidence type="ECO:0008006" key="3">
    <source>
        <dbReference type="Google" id="ProtNLM"/>
    </source>
</evidence>
<comment type="caution">
    <text evidence="1">The sequence shown here is derived from an EMBL/GenBank/DDBJ whole genome shotgun (WGS) entry which is preliminary data.</text>
</comment>
<sequence>MYFNRRNVATQPLVPLEAVSAETNAIRNELIKICDDYMQNYRLIKNTHHNIAEAVKSDLAKLNEYQNDSFQKEVIQAFVLGLENYLEVKDSKKFSQAVLAFKIKYPGTFSDMDAVKAKYQSEINALVGYFNYNCSSLLPTPYGVEGLALFRQKFNQAGNVNSESHTSAQSIAETLPGGFTHRRRELPSATATTTKAYRSLLSPSHLINEQQGVVGIVKLNDSQTVIYHEGFSKEEGSFIKKLIIDKNSPRQKGLQTFSPGHFTDKVNQSASSFIGCEAQAGKEFMAEITSIGNQSNITEALQTCCQKYFGSNLELVQFDSDSSSSILGN</sequence>
<keyword evidence="2" id="KW-1185">Reference proteome</keyword>
<organism evidence="1 2">
    <name type="scientific">Legionella dresdenensis</name>
    <dbReference type="NCBI Taxonomy" id="450200"/>
    <lineage>
        <taxon>Bacteria</taxon>
        <taxon>Pseudomonadati</taxon>
        <taxon>Pseudomonadota</taxon>
        <taxon>Gammaproteobacteria</taxon>
        <taxon>Legionellales</taxon>
        <taxon>Legionellaceae</taxon>
        <taxon>Legionella</taxon>
    </lineage>
</organism>